<dbReference type="RefSeq" id="WP_420241868.1">
    <property type="nucleotide sequence ID" value="NZ_BOPV01000001.1"/>
</dbReference>
<dbReference type="SUPFAM" id="SSF52172">
    <property type="entry name" value="CheY-like"/>
    <property type="match status" value="1"/>
</dbReference>
<evidence type="ECO:0000256" key="2">
    <source>
        <dbReference type="PROSITE-ProRule" id="PRU00169"/>
    </source>
</evidence>
<accession>A0A8S8XB08</accession>
<evidence type="ECO:0000313" key="4">
    <source>
        <dbReference type="EMBL" id="GIL38809.1"/>
    </source>
</evidence>
<dbReference type="Proteomes" id="UP000681075">
    <property type="component" value="Unassembled WGS sequence"/>
</dbReference>
<keyword evidence="5" id="KW-1185">Reference proteome</keyword>
<evidence type="ECO:0000259" key="3">
    <source>
        <dbReference type="PROSITE" id="PS50110"/>
    </source>
</evidence>
<dbReference type="Gene3D" id="3.40.50.2300">
    <property type="match status" value="1"/>
</dbReference>
<feature type="domain" description="Response regulatory" evidence="3">
    <location>
        <begin position="9"/>
        <end position="123"/>
    </location>
</feature>
<dbReference type="InterPro" id="IPR050595">
    <property type="entry name" value="Bact_response_regulator"/>
</dbReference>
<sequence>MADLVEPARILVAEDEDSVRYLLERALTLAGHKVTTVQDGADALVELARHRFDLLLTDIRMPRVDGITLALKTAKDYPTVRILMMTGFADEKQRAHGMEFLSHEVIAKPFALPNLLRTVEAVLQRPVAAL</sequence>
<dbReference type="GO" id="GO:0000160">
    <property type="term" value="P:phosphorelay signal transduction system"/>
    <property type="evidence" value="ECO:0007669"/>
    <property type="project" value="InterPro"/>
</dbReference>
<name>A0A8S8XB08_9PROT</name>
<dbReference type="PANTHER" id="PTHR44591:SF21">
    <property type="entry name" value="TWO-COMPONENT RESPONSE REGULATOR"/>
    <property type="match status" value="1"/>
</dbReference>
<protein>
    <submittedName>
        <fullName evidence="4">Response regulator</fullName>
    </submittedName>
</protein>
<keyword evidence="1 2" id="KW-0597">Phosphoprotein</keyword>
<organism evidence="4 5">
    <name type="scientific">Roseiterribacter gracilis</name>
    <dbReference type="NCBI Taxonomy" id="2812848"/>
    <lineage>
        <taxon>Bacteria</taxon>
        <taxon>Pseudomonadati</taxon>
        <taxon>Pseudomonadota</taxon>
        <taxon>Alphaproteobacteria</taxon>
        <taxon>Rhodospirillales</taxon>
        <taxon>Roseiterribacteraceae</taxon>
        <taxon>Roseiterribacter</taxon>
    </lineage>
</organism>
<feature type="modified residue" description="4-aspartylphosphate" evidence="2">
    <location>
        <position position="58"/>
    </location>
</feature>
<proteinExistence type="predicted"/>
<gene>
    <name evidence="4" type="ORF">TMPK1_10460</name>
</gene>
<dbReference type="Pfam" id="PF00072">
    <property type="entry name" value="Response_reg"/>
    <property type="match status" value="1"/>
</dbReference>
<dbReference type="InterPro" id="IPR011006">
    <property type="entry name" value="CheY-like_superfamily"/>
</dbReference>
<evidence type="ECO:0000313" key="5">
    <source>
        <dbReference type="Proteomes" id="UP000681075"/>
    </source>
</evidence>
<dbReference type="PROSITE" id="PS50110">
    <property type="entry name" value="RESPONSE_REGULATORY"/>
    <property type="match status" value="1"/>
</dbReference>
<dbReference type="AlphaFoldDB" id="A0A8S8XB08"/>
<dbReference type="EMBL" id="BOPV01000001">
    <property type="protein sequence ID" value="GIL38809.1"/>
    <property type="molecule type" value="Genomic_DNA"/>
</dbReference>
<dbReference type="SMART" id="SM00448">
    <property type="entry name" value="REC"/>
    <property type="match status" value="1"/>
</dbReference>
<dbReference type="CDD" id="cd00156">
    <property type="entry name" value="REC"/>
    <property type="match status" value="1"/>
</dbReference>
<reference evidence="4" key="1">
    <citation type="submission" date="2021-02" db="EMBL/GenBank/DDBJ databases">
        <title>Genome sequence of Rhodospirillales sp. strain TMPK1 isolated from soil.</title>
        <authorList>
            <person name="Nakai R."/>
            <person name="Kusada H."/>
            <person name="Tamaki H."/>
        </authorList>
    </citation>
    <scope>NUCLEOTIDE SEQUENCE</scope>
    <source>
        <strain evidence="4">TMPK1</strain>
    </source>
</reference>
<evidence type="ECO:0000256" key="1">
    <source>
        <dbReference type="ARBA" id="ARBA00022553"/>
    </source>
</evidence>
<comment type="caution">
    <text evidence="4">The sequence shown here is derived from an EMBL/GenBank/DDBJ whole genome shotgun (WGS) entry which is preliminary data.</text>
</comment>
<dbReference type="PANTHER" id="PTHR44591">
    <property type="entry name" value="STRESS RESPONSE REGULATOR PROTEIN 1"/>
    <property type="match status" value="1"/>
</dbReference>
<dbReference type="InterPro" id="IPR001789">
    <property type="entry name" value="Sig_transdc_resp-reg_receiver"/>
</dbReference>